<protein>
    <submittedName>
        <fullName evidence="3">Uncharacterized protein</fullName>
    </submittedName>
</protein>
<evidence type="ECO:0000256" key="2">
    <source>
        <dbReference type="SAM" id="Phobius"/>
    </source>
</evidence>
<organism evidence="3 4">
    <name type="scientific">Thermosulfurimonas dismutans</name>
    <dbReference type="NCBI Taxonomy" id="999894"/>
    <lineage>
        <taxon>Bacteria</taxon>
        <taxon>Pseudomonadati</taxon>
        <taxon>Thermodesulfobacteriota</taxon>
        <taxon>Thermodesulfobacteria</taxon>
        <taxon>Thermodesulfobacteriales</taxon>
        <taxon>Thermodesulfobacteriaceae</taxon>
        <taxon>Thermosulfurimonas</taxon>
    </lineage>
</organism>
<feature type="coiled-coil region" evidence="1">
    <location>
        <begin position="2"/>
        <end position="29"/>
    </location>
</feature>
<dbReference type="Proteomes" id="UP000078390">
    <property type="component" value="Unassembled WGS sequence"/>
</dbReference>
<accession>A0A179D149</accession>
<keyword evidence="2" id="KW-0812">Transmembrane</keyword>
<keyword evidence="2" id="KW-0472">Membrane</keyword>
<dbReference type="STRING" id="999894.TDIS_2127"/>
<proteinExistence type="predicted"/>
<feature type="transmembrane region" description="Helical" evidence="2">
    <location>
        <begin position="155"/>
        <end position="175"/>
    </location>
</feature>
<sequence>MQENEKKVNDRVEKALKRLREKIDEYYTKFSYKNRIVFVNCKTKKKKKLCLDIEFPSNKHEVESEEISKLSIVNYKRKEIFKMSSSSFKIVYNISAVIGAIIFSVITFILVVSGYLYITTKGKYFFLFLISGIIWAILFRIYLDLKDLFEYKFAIPFASTILFALWPLAFITSAIRDKKLVKLPLNFYVEIRSSQDGTNFVYYTKYETLCPICSSHSVYAKLKIKFDKKSKRFISVCEQNPSEHRFTFDYIALEGKRIEKSSI</sequence>
<keyword evidence="2" id="KW-1133">Transmembrane helix</keyword>
<keyword evidence="1" id="KW-0175">Coiled coil</keyword>
<reference evidence="3 4" key="1">
    <citation type="submission" date="2016-04" db="EMBL/GenBank/DDBJ databases">
        <title>Genome analysis of Thermosulfurimonas dismutans, the first thermophilic sulfur-disproportionating bacterium of the phylum Thermodesulfobacteria.</title>
        <authorList>
            <person name="Mardanov A.V."/>
            <person name="Beletsky A.V."/>
            <person name="Kadnikov V.V."/>
            <person name="Slobodkin A.I."/>
            <person name="Ravin N.V."/>
        </authorList>
    </citation>
    <scope>NUCLEOTIDE SEQUENCE [LARGE SCALE GENOMIC DNA]</scope>
    <source>
        <strain evidence="3 4">S95</strain>
    </source>
</reference>
<comment type="caution">
    <text evidence="3">The sequence shown here is derived from an EMBL/GenBank/DDBJ whole genome shotgun (WGS) entry which is preliminary data.</text>
</comment>
<keyword evidence="4" id="KW-1185">Reference proteome</keyword>
<dbReference type="AlphaFoldDB" id="A0A179D149"/>
<feature type="transmembrane region" description="Helical" evidence="2">
    <location>
        <begin position="124"/>
        <end position="143"/>
    </location>
</feature>
<evidence type="ECO:0000313" key="4">
    <source>
        <dbReference type="Proteomes" id="UP000078390"/>
    </source>
</evidence>
<gene>
    <name evidence="3" type="ORF">TDIS_2127</name>
</gene>
<feature type="transmembrane region" description="Helical" evidence="2">
    <location>
        <begin position="90"/>
        <end position="118"/>
    </location>
</feature>
<evidence type="ECO:0000256" key="1">
    <source>
        <dbReference type="SAM" id="Coils"/>
    </source>
</evidence>
<name>A0A179D149_9BACT</name>
<dbReference type="EMBL" id="LWLG01000030">
    <property type="protein sequence ID" value="OAQ19784.1"/>
    <property type="molecule type" value="Genomic_DNA"/>
</dbReference>
<evidence type="ECO:0000313" key="3">
    <source>
        <dbReference type="EMBL" id="OAQ19784.1"/>
    </source>
</evidence>